<evidence type="ECO:0000256" key="1">
    <source>
        <dbReference type="SAM" id="MobiDB-lite"/>
    </source>
</evidence>
<name>A0A2N7AU18_9LACO</name>
<accession>A0A2N7AU18</accession>
<dbReference type="RefSeq" id="WP_102196266.1">
    <property type="nucleotide sequence ID" value="NZ_NIPR01000022.1"/>
</dbReference>
<reference evidence="2 3" key="1">
    <citation type="submission" date="2017-05" db="EMBL/GenBank/DDBJ databases">
        <title>Lactobacillus nurukis nov., sp. nov., isolated from nuruk.</title>
        <authorList>
            <person name="Kim S.-J."/>
        </authorList>
    </citation>
    <scope>NUCLEOTIDE SEQUENCE [LARGE SCALE GENOMIC DNA]</scope>
    <source>
        <strain evidence="2 3">SYF10-1a</strain>
    </source>
</reference>
<feature type="compositionally biased region" description="Basic and acidic residues" evidence="1">
    <location>
        <begin position="109"/>
        <end position="143"/>
    </location>
</feature>
<dbReference type="OrthoDB" id="1956472at2"/>
<dbReference type="Proteomes" id="UP000235649">
    <property type="component" value="Unassembled WGS sequence"/>
</dbReference>
<dbReference type="EMBL" id="NIPR01000022">
    <property type="protein sequence ID" value="PMD70278.1"/>
    <property type="molecule type" value="Genomic_DNA"/>
</dbReference>
<evidence type="ECO:0000313" key="2">
    <source>
        <dbReference type="EMBL" id="PMD70278.1"/>
    </source>
</evidence>
<organism evidence="2 3">
    <name type="scientific">Companilactobacillus nuruki</name>
    <dbReference type="NCBI Taxonomy" id="1993540"/>
    <lineage>
        <taxon>Bacteria</taxon>
        <taxon>Bacillati</taxon>
        <taxon>Bacillota</taxon>
        <taxon>Bacilli</taxon>
        <taxon>Lactobacillales</taxon>
        <taxon>Lactobacillaceae</taxon>
        <taxon>Companilactobacillus</taxon>
    </lineage>
</organism>
<gene>
    <name evidence="2" type="ORF">CBP76_07235</name>
</gene>
<sequence length="155" mass="17401">MTKNKKLINFNLSTMSNGGVQEKFEQELKKVTENILDPNTNTKKKRTVTITLTYQPNENRDAVSVYSEIKSKLIPQEGVSTTLLVGRNADTGSIEANELKSGAKGQTYFDDKGDVRTDTGQKVDDIEKEQKVSDDSKETEPKQIIDFQKQNKNKA</sequence>
<feature type="region of interest" description="Disordered" evidence="1">
    <location>
        <begin position="96"/>
        <end position="155"/>
    </location>
</feature>
<protein>
    <recommendedName>
        <fullName evidence="4">Replication terminator protein</fullName>
    </recommendedName>
</protein>
<dbReference type="AlphaFoldDB" id="A0A2N7AU18"/>
<comment type="caution">
    <text evidence="2">The sequence shown here is derived from an EMBL/GenBank/DDBJ whole genome shotgun (WGS) entry which is preliminary data.</text>
</comment>
<evidence type="ECO:0008006" key="4">
    <source>
        <dbReference type="Google" id="ProtNLM"/>
    </source>
</evidence>
<proteinExistence type="predicted"/>
<evidence type="ECO:0000313" key="3">
    <source>
        <dbReference type="Proteomes" id="UP000235649"/>
    </source>
</evidence>
<keyword evidence="3" id="KW-1185">Reference proteome</keyword>